<gene>
    <name evidence="6" type="ORF">IFO68_12310</name>
</gene>
<evidence type="ECO:0000256" key="2">
    <source>
        <dbReference type="SAM" id="MobiDB-lite"/>
    </source>
</evidence>
<name>A0ABR9BMN2_9GAMM</name>
<evidence type="ECO:0000313" key="7">
    <source>
        <dbReference type="Proteomes" id="UP000649768"/>
    </source>
</evidence>
<dbReference type="Pfam" id="PF13629">
    <property type="entry name" value="T2SS-T3SS_pil_N"/>
    <property type="match status" value="1"/>
</dbReference>
<dbReference type="PANTHER" id="PTHR30332:SF17">
    <property type="entry name" value="TYPE IV PILIATION SYSTEM PROTEIN DR_0774-RELATED"/>
    <property type="match status" value="1"/>
</dbReference>
<evidence type="ECO:0000313" key="6">
    <source>
        <dbReference type="EMBL" id="MBD8513454.1"/>
    </source>
</evidence>
<dbReference type="InterPro" id="IPR001775">
    <property type="entry name" value="GspD/PilQ"/>
</dbReference>
<dbReference type="Pfam" id="PF00263">
    <property type="entry name" value="Secretin"/>
    <property type="match status" value="1"/>
</dbReference>
<evidence type="ECO:0000256" key="3">
    <source>
        <dbReference type="SAM" id="SignalP"/>
    </source>
</evidence>
<evidence type="ECO:0000259" key="5">
    <source>
        <dbReference type="Pfam" id="PF13629"/>
    </source>
</evidence>
<dbReference type="EMBL" id="JACYTP010000007">
    <property type="protein sequence ID" value="MBD8513454.1"/>
    <property type="molecule type" value="Genomic_DNA"/>
</dbReference>
<organism evidence="6 7">
    <name type="scientific">Photobacterium arenosum</name>
    <dbReference type="NCBI Taxonomy" id="2774143"/>
    <lineage>
        <taxon>Bacteria</taxon>
        <taxon>Pseudomonadati</taxon>
        <taxon>Pseudomonadota</taxon>
        <taxon>Gammaproteobacteria</taxon>
        <taxon>Vibrionales</taxon>
        <taxon>Vibrionaceae</taxon>
        <taxon>Photobacterium</taxon>
    </lineage>
</organism>
<feature type="domain" description="Pilus formation protein N-terminal" evidence="5">
    <location>
        <begin position="19"/>
        <end position="89"/>
    </location>
</feature>
<dbReference type="InterPro" id="IPR032789">
    <property type="entry name" value="T2SS-T3SS_pil_N"/>
</dbReference>
<evidence type="ECO:0000259" key="4">
    <source>
        <dbReference type="Pfam" id="PF00263"/>
    </source>
</evidence>
<comment type="caution">
    <text evidence="6">The sequence shown here is derived from an EMBL/GenBank/DDBJ whole genome shotgun (WGS) entry which is preliminary data.</text>
</comment>
<dbReference type="PRINTS" id="PR00811">
    <property type="entry name" value="BCTERIALGSPD"/>
</dbReference>
<keyword evidence="3" id="KW-0732">Signal</keyword>
<feature type="signal peptide" evidence="3">
    <location>
        <begin position="1"/>
        <end position="18"/>
    </location>
</feature>
<dbReference type="PANTHER" id="PTHR30332">
    <property type="entry name" value="PROBABLE GENERAL SECRETION PATHWAY PROTEIN D"/>
    <property type="match status" value="1"/>
</dbReference>
<evidence type="ECO:0000256" key="1">
    <source>
        <dbReference type="RuleBase" id="RU004003"/>
    </source>
</evidence>
<feature type="compositionally biased region" description="Basic and acidic residues" evidence="2">
    <location>
        <begin position="155"/>
        <end position="166"/>
    </location>
</feature>
<feature type="chain" id="PRO_5046383837" evidence="3">
    <location>
        <begin position="19"/>
        <end position="463"/>
    </location>
</feature>
<feature type="region of interest" description="Disordered" evidence="2">
    <location>
        <begin position="149"/>
        <end position="174"/>
    </location>
</feature>
<feature type="domain" description="Type II/III secretion system secretin-like" evidence="4">
    <location>
        <begin position="251"/>
        <end position="411"/>
    </location>
</feature>
<accession>A0ABR9BMN2</accession>
<comment type="similarity">
    <text evidence="1">Belongs to the bacterial secretin family.</text>
</comment>
<dbReference type="InterPro" id="IPR050810">
    <property type="entry name" value="Bact_Secretion_Sys_Channel"/>
</dbReference>
<reference evidence="6 7" key="1">
    <citation type="submission" date="2020-09" db="EMBL/GenBank/DDBJ databases">
        <title>Photobacterium sp. CAU 1568 isolated from sand of Sido Beach.</title>
        <authorList>
            <person name="Kim W."/>
        </authorList>
    </citation>
    <scope>NUCLEOTIDE SEQUENCE [LARGE SCALE GENOMIC DNA]</scope>
    <source>
        <strain evidence="6 7">CAU 1568</strain>
    </source>
</reference>
<sequence>MRCISFMLFALLSTVAQAAQPLMLKPDQSRLLRFDQPVKDVFIANGNVAKLHSPSEQHLLVHGIAVGKTDLVITGHQGQTLGHFDVRVEADLTALEQAAKRAYPDTPLDFQYTSKAIVVAGEVISAQQAHDILSMSAGFARGLFATNGQEPLSQGRERSTNERPEDAVPGGGEGQYPHVVNRLRLAGSDQINISVRIIEMERSTSEQLGMRWSAIGKYLQLGVSPGNLYPTPADNSLIGRDTVKIDAIIDALVQNNLVTVLAEPNLTAKSGEAATFMSGGEFPFPVGNGDDGPEIEFKNFGISLGLTPTLLSNKRISLTVSPEVSTLSRENSVSIGGVVVPGIETRRTTTTVELADGQSFALAGLVRTYRDQNVEALPVLGEIPFLAPFFSSTTYQEGESELVIIATARLVEPTSNPLELATPLDFYRPPSRFERLFFSDFGDMQAPAVQGQATLFGQYGYSY</sequence>
<dbReference type="InterPro" id="IPR004846">
    <property type="entry name" value="T2SS/T3SS_dom"/>
</dbReference>
<proteinExistence type="inferred from homology"/>
<keyword evidence="7" id="KW-1185">Reference proteome</keyword>
<protein>
    <submittedName>
        <fullName evidence="6">Pilus assembly protein N-terminal domain-containing protein</fullName>
    </submittedName>
</protein>
<dbReference type="Proteomes" id="UP000649768">
    <property type="component" value="Unassembled WGS sequence"/>
</dbReference>